<dbReference type="InterPro" id="IPR049012">
    <property type="entry name" value="Mutator_transp_dom"/>
</dbReference>
<evidence type="ECO:0000259" key="2">
    <source>
        <dbReference type="Pfam" id="PF20700"/>
    </source>
</evidence>
<evidence type="ECO:0000256" key="1">
    <source>
        <dbReference type="SAM" id="MobiDB-lite"/>
    </source>
</evidence>
<keyword evidence="4" id="KW-1185">Reference proteome</keyword>
<feature type="compositionally biased region" description="Basic residues" evidence="1">
    <location>
        <begin position="14"/>
        <end position="23"/>
    </location>
</feature>
<organism evidence="3 4">
    <name type="scientific">Penaeus vannamei</name>
    <name type="common">Whiteleg shrimp</name>
    <name type="synonym">Litopenaeus vannamei</name>
    <dbReference type="NCBI Taxonomy" id="6689"/>
    <lineage>
        <taxon>Eukaryota</taxon>
        <taxon>Metazoa</taxon>
        <taxon>Ecdysozoa</taxon>
        <taxon>Arthropoda</taxon>
        <taxon>Crustacea</taxon>
        <taxon>Multicrustacea</taxon>
        <taxon>Malacostraca</taxon>
        <taxon>Eumalacostraca</taxon>
        <taxon>Eucarida</taxon>
        <taxon>Decapoda</taxon>
        <taxon>Dendrobranchiata</taxon>
        <taxon>Penaeoidea</taxon>
        <taxon>Penaeidae</taxon>
        <taxon>Penaeus</taxon>
    </lineage>
</organism>
<feature type="compositionally biased region" description="Basic residues" evidence="1">
    <location>
        <begin position="607"/>
        <end position="618"/>
    </location>
</feature>
<feature type="compositionally biased region" description="Polar residues" evidence="1">
    <location>
        <begin position="76"/>
        <end position="95"/>
    </location>
</feature>
<comment type="caution">
    <text evidence="3">The sequence shown here is derived from an EMBL/GenBank/DDBJ whole genome shotgun (WGS) entry which is preliminary data.</text>
</comment>
<dbReference type="PANTHER" id="PTHR31751">
    <property type="entry name" value="SI:CH211-108C17.2-RELATED-RELATED"/>
    <property type="match status" value="1"/>
</dbReference>
<proteinExistence type="predicted"/>
<accession>A0A3R7MW04</accession>
<feature type="domain" description="Mutator-like transposase" evidence="2">
    <location>
        <begin position="170"/>
        <end position="481"/>
    </location>
</feature>
<feature type="compositionally biased region" description="Low complexity" evidence="1">
    <location>
        <begin position="96"/>
        <end position="111"/>
    </location>
</feature>
<reference evidence="3 4" key="2">
    <citation type="submission" date="2019-01" db="EMBL/GenBank/DDBJ databases">
        <title>The decoding of complex shrimp genome reveals the adaptation for benthos swimmer, frequently molting mechanism and breeding impact on genome.</title>
        <authorList>
            <person name="Sun Y."/>
            <person name="Gao Y."/>
            <person name="Yu Y."/>
        </authorList>
    </citation>
    <scope>NUCLEOTIDE SEQUENCE [LARGE SCALE GENOMIC DNA]</scope>
    <source>
        <tissue evidence="3">Muscle</tissue>
    </source>
</reference>
<reference evidence="3 4" key="1">
    <citation type="submission" date="2018-04" db="EMBL/GenBank/DDBJ databases">
        <authorList>
            <person name="Zhang X."/>
            <person name="Yuan J."/>
            <person name="Li F."/>
            <person name="Xiang J."/>
        </authorList>
    </citation>
    <scope>NUCLEOTIDE SEQUENCE [LARGE SCALE GENOMIC DNA]</scope>
    <source>
        <tissue evidence="3">Muscle</tissue>
    </source>
</reference>
<feature type="region of interest" description="Disordered" evidence="1">
    <location>
        <begin position="601"/>
        <end position="628"/>
    </location>
</feature>
<evidence type="ECO:0000313" key="3">
    <source>
        <dbReference type="EMBL" id="ROT71076.1"/>
    </source>
</evidence>
<feature type="region of interest" description="Disordered" evidence="1">
    <location>
        <begin position="1"/>
        <end position="111"/>
    </location>
</feature>
<evidence type="ECO:0000313" key="4">
    <source>
        <dbReference type="Proteomes" id="UP000283509"/>
    </source>
</evidence>
<gene>
    <name evidence="3" type="ORF">C7M84_010625</name>
</gene>
<dbReference type="AlphaFoldDB" id="A0A3R7MW04"/>
<sequence>MGKSRKTAMSVRMKQLRMLRGKKQKENGAPAGAPAHSSPSHPTALTLPVPSEEQQASTWPSHATASLPGPSEEQRASTLPSYDTHTPVQSEGQCMSTSQVPSTPQSSSLTTHSKRLIILKDIVPPPEQEASRKYVVSGTQLQAIVEQLQCSVRGCHGSVSVIPTSNKWDTTIVVVCNDCETKLCHSRPKTLGSYSEANLLQVYFSLVTGVGRAGLQKAAGFFSSKNFNASAYSTHCNFLFKKMDSYYEDLMKKARERVRTFYMTEHLRAPDDQGNVNIDVSFDGTWMTRGHKSHIGMCFVIDVHTGIIVDMEVLCNFCPACKGEKVQTEHACHMNFNGKSGAMETEGAVRLWSRSTEHNLKYETFIGDGDSSAYKAVCKLNDGRGPYDVAVIKEECINHVSKRIGARLRKKRSTSFQGGEDKLTDAQIDQLSKYFGITIRENVGSSYETMKKALWATYFHLSSTDEQPSHHFCPPGVKSWCFYNKAKALDEKPESHTFKNLFLSRISPIALQHVREVFEELTAPDILGRCLRGVTQNQNESLHSKLWAKTSKTKYVGLFRVAFVAKVTTLEHNFGGHANLMTHLFGTNPDIVKSLDSIEASTERAGSPRKRPVKRKLCSSREYEAGGF</sequence>
<feature type="compositionally biased region" description="Basic and acidic residues" evidence="1">
    <location>
        <begin position="619"/>
        <end position="628"/>
    </location>
</feature>
<dbReference type="Pfam" id="PF20700">
    <property type="entry name" value="Mutator"/>
    <property type="match status" value="1"/>
</dbReference>
<name>A0A3R7MW04_PENVA</name>
<dbReference type="Proteomes" id="UP000283509">
    <property type="component" value="Unassembled WGS sequence"/>
</dbReference>
<protein>
    <recommendedName>
        <fullName evidence="2">Mutator-like transposase domain-containing protein</fullName>
    </recommendedName>
</protein>
<feature type="compositionally biased region" description="Polar residues" evidence="1">
    <location>
        <begin position="52"/>
        <end position="64"/>
    </location>
</feature>
<dbReference type="EMBL" id="QCYY01002346">
    <property type="protein sequence ID" value="ROT71076.1"/>
    <property type="molecule type" value="Genomic_DNA"/>
</dbReference>
<feature type="compositionally biased region" description="Low complexity" evidence="1">
    <location>
        <begin position="28"/>
        <end position="42"/>
    </location>
</feature>